<evidence type="ECO:0000259" key="17">
    <source>
        <dbReference type="SMART" id="SM00235"/>
    </source>
</evidence>
<dbReference type="InterPro" id="IPR033739">
    <property type="entry name" value="M10A_MMP"/>
</dbReference>
<dbReference type="InterPro" id="IPR036375">
    <property type="entry name" value="Hemopexin-like_dom_sf"/>
</dbReference>
<keyword evidence="16" id="KW-0472">Membrane</keyword>
<accession>A0A667WS13</accession>
<evidence type="ECO:0000256" key="13">
    <source>
        <dbReference type="PIRSR" id="PIRSR621190-4"/>
    </source>
</evidence>
<keyword evidence="9" id="KW-0865">Zymogen</keyword>
<dbReference type="CDD" id="cd04278">
    <property type="entry name" value="ZnMc_MMP"/>
    <property type="match status" value="1"/>
</dbReference>
<keyword evidence="2" id="KW-0645">Protease</keyword>
<feature type="binding site" evidence="12">
    <location>
        <position position="147"/>
    </location>
    <ligand>
        <name>Zn(2+)</name>
        <dbReference type="ChEBI" id="CHEBI:29105"/>
        <label>1</label>
    </ligand>
</feature>
<feature type="binding site" evidence="12">
    <location>
        <position position="176"/>
    </location>
    <ligand>
        <name>Zn(2+)</name>
        <dbReference type="ChEBI" id="CHEBI:29105"/>
        <label>1</label>
    </ligand>
</feature>
<dbReference type="InterPro" id="IPR002477">
    <property type="entry name" value="Peptidoglycan-bd-like"/>
</dbReference>
<feature type="binding site" evidence="12">
    <location>
        <position position="181"/>
    </location>
    <ligand>
        <name>Ca(2+)</name>
        <dbReference type="ChEBI" id="CHEBI:29108"/>
        <label>1</label>
    </ligand>
</feature>
<evidence type="ECO:0000256" key="8">
    <source>
        <dbReference type="ARBA" id="ARBA00023049"/>
    </source>
</evidence>
<gene>
    <name evidence="18" type="primary">mmp17b</name>
</gene>
<keyword evidence="8" id="KW-0482">Metalloprotease</keyword>
<dbReference type="PIRSF" id="PIRSF001191">
    <property type="entry name" value="Peptidase_M10A_matrix"/>
    <property type="match status" value="1"/>
</dbReference>
<dbReference type="GO" id="GO:0031012">
    <property type="term" value="C:extracellular matrix"/>
    <property type="evidence" value="ECO:0007669"/>
    <property type="project" value="InterPro"/>
</dbReference>
<feature type="active site" evidence="10">
    <location>
        <position position="202"/>
    </location>
</feature>
<dbReference type="FunCoup" id="A0A667WS13">
    <property type="interactions" value="8"/>
</dbReference>
<dbReference type="PRINTS" id="PR00138">
    <property type="entry name" value="MATRIXIN"/>
</dbReference>
<dbReference type="InterPro" id="IPR021190">
    <property type="entry name" value="Pept_M10A"/>
</dbReference>
<feature type="binding site" evidence="11">
    <location>
        <position position="201"/>
    </location>
    <ligand>
        <name>Zn(2+)</name>
        <dbReference type="ChEBI" id="CHEBI:29105"/>
        <label>2</label>
        <note>catalytic</note>
    </ligand>
</feature>
<proteinExistence type="inferred from homology"/>
<keyword evidence="16" id="KW-0812">Transmembrane</keyword>
<keyword evidence="4" id="KW-0677">Repeat</keyword>
<evidence type="ECO:0000256" key="11">
    <source>
        <dbReference type="PIRSR" id="PIRSR001191-2"/>
    </source>
</evidence>
<dbReference type="InterPro" id="IPR006026">
    <property type="entry name" value="Peptidase_Metallo"/>
</dbReference>
<dbReference type="GeneTree" id="ENSGT00940000159799"/>
<feature type="binding site" description="in inhibited form" evidence="12">
    <location>
        <position position="67"/>
    </location>
    <ligand>
        <name>Zn(2+)</name>
        <dbReference type="ChEBI" id="CHEBI:29105"/>
        <label>2</label>
        <note>catalytic</note>
    </ligand>
</feature>
<evidence type="ECO:0000256" key="3">
    <source>
        <dbReference type="ARBA" id="ARBA00022723"/>
    </source>
</evidence>
<comment type="cofactor">
    <cofactor evidence="12">
        <name>Zn(2+)</name>
        <dbReference type="ChEBI" id="CHEBI:29105"/>
    </cofactor>
    <text evidence="12">Binds 2 Zn(2+) ions per subunit.</text>
</comment>
<feature type="binding site" evidence="12">
    <location>
        <position position="137"/>
    </location>
    <ligand>
        <name>Ca(2+)</name>
        <dbReference type="ChEBI" id="CHEBI:29108"/>
        <label>2</label>
    </ligand>
</feature>
<feature type="repeat" description="Hemopexin" evidence="14">
    <location>
        <begin position="407"/>
        <end position="454"/>
    </location>
</feature>
<keyword evidence="5" id="KW-0378">Hydrolase</keyword>
<evidence type="ECO:0000256" key="7">
    <source>
        <dbReference type="ARBA" id="ARBA00022837"/>
    </source>
</evidence>
<comment type="similarity">
    <text evidence="1">Belongs to the peptidase M10A family.</text>
</comment>
<feature type="binding site" evidence="12">
    <location>
        <position position="162"/>
    </location>
    <ligand>
        <name>Zn(2+)</name>
        <dbReference type="ChEBI" id="CHEBI:29105"/>
        <label>1</label>
    </ligand>
</feature>
<evidence type="ECO:0000256" key="10">
    <source>
        <dbReference type="PIRSR" id="PIRSR001191-1"/>
    </source>
</evidence>
<feature type="binding site" evidence="12">
    <location>
        <position position="155"/>
    </location>
    <ligand>
        <name>Ca(2+)</name>
        <dbReference type="ChEBI" id="CHEBI:29108"/>
        <label>3</label>
    </ligand>
</feature>
<evidence type="ECO:0000256" key="1">
    <source>
        <dbReference type="ARBA" id="ARBA00010370"/>
    </source>
</evidence>
<dbReference type="Pfam" id="PF00045">
    <property type="entry name" value="Hemopexin"/>
    <property type="match status" value="1"/>
</dbReference>
<dbReference type="GO" id="GO:0001755">
    <property type="term" value="P:neural crest cell migration"/>
    <property type="evidence" value="ECO:0007669"/>
    <property type="project" value="Ensembl"/>
</dbReference>
<dbReference type="Pfam" id="PF00413">
    <property type="entry name" value="Peptidase_M10"/>
    <property type="match status" value="1"/>
</dbReference>
<keyword evidence="3 11" id="KW-0479">Metal-binding</keyword>
<dbReference type="InterPro" id="IPR018487">
    <property type="entry name" value="Hemopexin-like_repeat"/>
</dbReference>
<comment type="cofactor">
    <cofactor evidence="12">
        <name>Ca(2+)</name>
        <dbReference type="ChEBI" id="CHEBI:29108"/>
    </cofactor>
    <text evidence="12">Can bind about 5 Ca(2+) ions per subunit.</text>
</comment>
<dbReference type="InParanoid" id="A0A667WS13"/>
<feature type="compositionally biased region" description="Polar residues" evidence="15">
    <location>
        <begin position="460"/>
        <end position="475"/>
    </location>
</feature>
<reference evidence="18" key="2">
    <citation type="submission" date="2025-08" db="UniProtKB">
        <authorList>
            <consortium name="Ensembl"/>
        </authorList>
    </citation>
    <scope>IDENTIFICATION</scope>
</reference>
<feature type="binding site" evidence="12">
    <location>
        <position position="219"/>
    </location>
    <ligand>
        <name>Zn(2+)</name>
        <dbReference type="ChEBI" id="CHEBI:29105"/>
        <label>2</label>
        <note>catalytic</note>
    </ligand>
</feature>
<dbReference type="SMART" id="SM00120">
    <property type="entry name" value="HX"/>
    <property type="match status" value="3"/>
</dbReference>
<evidence type="ECO:0000256" key="12">
    <source>
        <dbReference type="PIRSR" id="PIRSR621190-2"/>
    </source>
</evidence>
<feature type="repeat" description="Hemopexin" evidence="14">
    <location>
        <begin position="316"/>
        <end position="361"/>
    </location>
</feature>
<dbReference type="InterPro" id="IPR024079">
    <property type="entry name" value="MetalloPept_cat_dom_sf"/>
</dbReference>
<name>A0A667WS13_9TELE</name>
<dbReference type="GO" id="GO:0004222">
    <property type="term" value="F:metalloendopeptidase activity"/>
    <property type="evidence" value="ECO:0007669"/>
    <property type="project" value="InterPro"/>
</dbReference>
<dbReference type="GO" id="GO:0006508">
    <property type="term" value="P:proteolysis"/>
    <property type="evidence" value="ECO:0007669"/>
    <property type="project" value="UniProtKB-KW"/>
</dbReference>
<keyword evidence="6 11" id="KW-0862">Zinc</keyword>
<evidence type="ECO:0000256" key="6">
    <source>
        <dbReference type="ARBA" id="ARBA00022833"/>
    </source>
</evidence>
<keyword evidence="16" id="KW-1133">Transmembrane helix</keyword>
<dbReference type="Proteomes" id="UP000472263">
    <property type="component" value="Chromosome 10"/>
</dbReference>
<feature type="binding site" evidence="12">
    <location>
        <position position="178"/>
    </location>
    <ligand>
        <name>Ca(2+)</name>
        <dbReference type="ChEBI" id="CHEBI:29108"/>
        <label>3</label>
    </ligand>
</feature>
<dbReference type="PANTHER" id="PTHR10201:SF224">
    <property type="entry name" value="MATRIX METALLOPEPTIDASE 17B"/>
    <property type="match status" value="1"/>
</dbReference>
<reference evidence="18" key="3">
    <citation type="submission" date="2025-09" db="UniProtKB">
        <authorList>
            <consortium name="Ensembl"/>
        </authorList>
    </citation>
    <scope>IDENTIFICATION</scope>
</reference>
<dbReference type="SUPFAM" id="SSF47090">
    <property type="entry name" value="PGBD-like"/>
    <property type="match status" value="1"/>
</dbReference>
<feature type="transmembrane region" description="Helical" evidence="16">
    <location>
        <begin position="533"/>
        <end position="551"/>
    </location>
</feature>
<sequence>FTKFGHRTEKDWLMRYGYLPTSDPSTGQLQAWTAVTHAIRSMQRFAGLKETGVVDEETMALMKTPRCSLPDQEEPSRPLVDQGGTLSLSVCLRLHSYPSSSHLSRETVRSLVFYALRVWAEPTPLEFHEVGNPEAADLQVDFLHGYHGDGYPFDGVGGAVGHAFFPSDTTRAGEVHLDAEEEWAFRQPASEGTDLFTVLVHEFGHALGLAHSSNRRSVMRPYYQGPAGDPLHYRLGPQDLDHITQLYGIRSWSCDHIFLKRPSIDRCHSSFDAVAKIRGETFFFKGLTMWRVGAGGLVSARGASVRRLWRALPPDLPHLQAVLERQVDHAIIFISSQFWLFRDLTLQEGYPRPLSELRMGQSLVGAGDEEVASRWSLVWDPEEGPVWGEMGDTEEEQHVNMWTKLLKEGVNGITTNTDGSIYLFKGDYYWKFPSPGSRPENGYPRSSATDWLDCPVASSSSPAVDNLSLSLSPATGRQELQERWREEREREEVGGTSKDHVRDTHGSRENKGPHIWSHCTCHSGAADSRKRSFTAALVLATWILMAILKLLGQIVM</sequence>
<protein>
    <submittedName>
        <fullName evidence="18">Matrix metallopeptidase 17b</fullName>
    </submittedName>
</protein>
<dbReference type="InterPro" id="IPR000585">
    <property type="entry name" value="Hemopexin-like_dom"/>
</dbReference>
<dbReference type="Gene3D" id="2.110.10.10">
    <property type="entry name" value="Hemopexin-like domain"/>
    <property type="match status" value="1"/>
</dbReference>
<feature type="binding site" evidence="11">
    <location>
        <position position="205"/>
    </location>
    <ligand>
        <name>Zn(2+)</name>
        <dbReference type="ChEBI" id="CHEBI:29105"/>
        <label>2</label>
        <note>catalytic</note>
    </ligand>
</feature>
<dbReference type="Pfam" id="PF01471">
    <property type="entry name" value="PG_binding_1"/>
    <property type="match status" value="1"/>
</dbReference>
<evidence type="ECO:0000313" key="18">
    <source>
        <dbReference type="Ensembl" id="ENSMMDP00005003269.1"/>
    </source>
</evidence>
<dbReference type="SUPFAM" id="SSF55486">
    <property type="entry name" value="Metalloproteases ('zincins'), catalytic domain"/>
    <property type="match status" value="1"/>
</dbReference>
<dbReference type="GO" id="GO:0008270">
    <property type="term" value="F:zinc ion binding"/>
    <property type="evidence" value="ECO:0007669"/>
    <property type="project" value="InterPro"/>
</dbReference>
<dbReference type="SMART" id="SM00235">
    <property type="entry name" value="ZnMc"/>
    <property type="match status" value="1"/>
</dbReference>
<dbReference type="GO" id="GO:0030574">
    <property type="term" value="P:collagen catabolic process"/>
    <property type="evidence" value="ECO:0007669"/>
    <property type="project" value="TreeGrafter"/>
</dbReference>
<feature type="domain" description="Peptidase metallopeptidase" evidence="17">
    <location>
        <begin position="91"/>
        <end position="249"/>
    </location>
</feature>
<feature type="binding site" evidence="12">
    <location>
        <position position="154"/>
    </location>
    <ligand>
        <name>Ca(2+)</name>
        <dbReference type="ChEBI" id="CHEBI:29108"/>
        <label>3</label>
    </ligand>
</feature>
<dbReference type="AlphaFoldDB" id="A0A667WS13"/>
<evidence type="ECO:0000256" key="9">
    <source>
        <dbReference type="ARBA" id="ARBA00023145"/>
    </source>
</evidence>
<feature type="binding site" evidence="12">
    <location>
        <position position="149"/>
    </location>
    <ligand>
        <name>Zn(2+)</name>
        <dbReference type="ChEBI" id="CHEBI:29105"/>
        <label>1</label>
    </ligand>
</feature>
<evidence type="ECO:0000256" key="4">
    <source>
        <dbReference type="ARBA" id="ARBA00022737"/>
    </source>
</evidence>
<dbReference type="Ensembl" id="ENSMMDT00005003336.1">
    <property type="protein sequence ID" value="ENSMMDP00005003269.1"/>
    <property type="gene ID" value="ENSMMDG00005001824.1"/>
</dbReference>
<evidence type="ECO:0000256" key="14">
    <source>
        <dbReference type="PROSITE-ProRule" id="PRU01011"/>
    </source>
</evidence>
<reference evidence="18" key="1">
    <citation type="submission" date="2019-06" db="EMBL/GenBank/DDBJ databases">
        <authorList>
            <consortium name="Wellcome Sanger Institute Data Sharing"/>
        </authorList>
    </citation>
    <scope>NUCLEOTIDE SEQUENCE [LARGE SCALE GENOMIC DNA]</scope>
</reference>
<dbReference type="InterPro" id="IPR036365">
    <property type="entry name" value="PGBD-like_sf"/>
</dbReference>
<dbReference type="GO" id="GO:0005615">
    <property type="term" value="C:extracellular space"/>
    <property type="evidence" value="ECO:0007669"/>
    <property type="project" value="TreeGrafter"/>
</dbReference>
<dbReference type="Gene3D" id="3.40.390.10">
    <property type="entry name" value="Collagenase (Catalytic Domain)"/>
    <property type="match status" value="1"/>
</dbReference>
<dbReference type="CDD" id="cd00094">
    <property type="entry name" value="HX"/>
    <property type="match status" value="1"/>
</dbReference>
<dbReference type="InterPro" id="IPR001818">
    <property type="entry name" value="Pept_M10_metallopeptidase"/>
</dbReference>
<feature type="compositionally biased region" description="Basic and acidic residues" evidence="15">
    <location>
        <begin position="479"/>
        <end position="509"/>
    </location>
</feature>
<dbReference type="PANTHER" id="PTHR10201">
    <property type="entry name" value="MATRIX METALLOPROTEINASE"/>
    <property type="match status" value="1"/>
</dbReference>
<keyword evidence="19" id="KW-1185">Reference proteome</keyword>
<feature type="binding site" evidence="11">
    <location>
        <position position="211"/>
    </location>
    <ligand>
        <name>Zn(2+)</name>
        <dbReference type="ChEBI" id="CHEBI:29105"/>
        <label>2</label>
        <note>catalytic</note>
    </ligand>
</feature>
<evidence type="ECO:0000313" key="19">
    <source>
        <dbReference type="Proteomes" id="UP000472263"/>
    </source>
</evidence>
<feature type="binding site" evidence="12">
    <location>
        <position position="181"/>
    </location>
    <ligand>
        <name>Ca(2+)</name>
        <dbReference type="ChEBI" id="CHEBI:29108"/>
        <label>3</label>
    </ligand>
</feature>
<evidence type="ECO:0000256" key="5">
    <source>
        <dbReference type="ARBA" id="ARBA00022801"/>
    </source>
</evidence>
<evidence type="ECO:0000256" key="2">
    <source>
        <dbReference type="ARBA" id="ARBA00022670"/>
    </source>
</evidence>
<organism evidence="18 19">
    <name type="scientific">Myripristis murdjan</name>
    <name type="common">pinecone soldierfish</name>
    <dbReference type="NCBI Taxonomy" id="586833"/>
    <lineage>
        <taxon>Eukaryota</taxon>
        <taxon>Metazoa</taxon>
        <taxon>Chordata</taxon>
        <taxon>Craniata</taxon>
        <taxon>Vertebrata</taxon>
        <taxon>Euteleostomi</taxon>
        <taxon>Actinopterygii</taxon>
        <taxon>Neopterygii</taxon>
        <taxon>Teleostei</taxon>
        <taxon>Neoteleostei</taxon>
        <taxon>Acanthomorphata</taxon>
        <taxon>Holocentriformes</taxon>
        <taxon>Holocentridae</taxon>
        <taxon>Myripristis</taxon>
    </lineage>
</organism>
<feature type="region of interest" description="Disordered" evidence="15">
    <location>
        <begin position="460"/>
        <end position="509"/>
    </location>
</feature>
<dbReference type="PROSITE" id="PS51642">
    <property type="entry name" value="HEMOPEXIN_2"/>
    <property type="match status" value="2"/>
</dbReference>
<feature type="binding site" evidence="12">
    <location>
        <position position="272"/>
    </location>
    <ligand>
        <name>Ca(2+)</name>
        <dbReference type="ChEBI" id="CHEBI:29108"/>
        <label>4</label>
    </ligand>
</feature>
<feature type="modified residue" description="Phosphotyrosine; by PKDCC" evidence="13">
    <location>
        <position position="350"/>
    </location>
</feature>
<keyword evidence="7 12" id="KW-0106">Calcium</keyword>
<dbReference type="SUPFAM" id="SSF50923">
    <property type="entry name" value="Hemopexin-like domain"/>
    <property type="match status" value="1"/>
</dbReference>
<dbReference type="GO" id="GO:0030198">
    <property type="term" value="P:extracellular matrix organization"/>
    <property type="evidence" value="ECO:0007669"/>
    <property type="project" value="TreeGrafter"/>
</dbReference>
<evidence type="ECO:0000256" key="16">
    <source>
        <dbReference type="SAM" id="Phobius"/>
    </source>
</evidence>
<evidence type="ECO:0000256" key="15">
    <source>
        <dbReference type="SAM" id="MobiDB-lite"/>
    </source>
</evidence>